<feature type="region of interest" description="Disordered" evidence="2">
    <location>
        <begin position="1"/>
        <end position="36"/>
    </location>
</feature>
<organism evidence="4 5">
    <name type="scientific">Lophium mytilinum</name>
    <dbReference type="NCBI Taxonomy" id="390894"/>
    <lineage>
        <taxon>Eukaryota</taxon>
        <taxon>Fungi</taxon>
        <taxon>Dikarya</taxon>
        <taxon>Ascomycota</taxon>
        <taxon>Pezizomycotina</taxon>
        <taxon>Dothideomycetes</taxon>
        <taxon>Pleosporomycetidae</taxon>
        <taxon>Mytilinidiales</taxon>
        <taxon>Mytilinidiaceae</taxon>
        <taxon>Lophium</taxon>
    </lineage>
</organism>
<dbReference type="Proteomes" id="UP000799750">
    <property type="component" value="Unassembled WGS sequence"/>
</dbReference>
<dbReference type="AlphaFoldDB" id="A0A6A6QI72"/>
<dbReference type="PANTHER" id="PTHR28583">
    <property type="entry name" value="ACID AMIDASE"/>
    <property type="match status" value="1"/>
</dbReference>
<protein>
    <recommendedName>
        <fullName evidence="1">ceramidase</fullName>
        <ecNumber evidence="1">3.5.1.23</ecNumber>
    </recommendedName>
</protein>
<evidence type="ECO:0000259" key="3">
    <source>
        <dbReference type="Pfam" id="PF15508"/>
    </source>
</evidence>
<dbReference type="EMBL" id="MU004194">
    <property type="protein sequence ID" value="KAF2492115.1"/>
    <property type="molecule type" value="Genomic_DNA"/>
</dbReference>
<keyword evidence="5" id="KW-1185">Reference proteome</keyword>
<dbReference type="OrthoDB" id="5273684at2759"/>
<dbReference type="EC" id="3.5.1.23" evidence="1"/>
<sequence length="450" mass="49395">MHSQESISTDPPGFSGRRGQTRTSHASSDLPGYTERPPIYTIDLSLPPQQRYAQVANDYKAVVSGLGSLFEDVIKQTDIPVAIVKTIARLFLWRLYSKEQTEEIRGISKIVGVDMYLLVAYNTLLDCFMGCTSGGVQVKDGDEIKMLHFRTLDWAMEELRKVVVQLEFVEHPGGEVIARSITYVGFVGILTGVRQNLSVSLNFRPYHNNDNSKLANLKFYTHLALMLLGFRPSIASHLRDLILPKRPASSSKPPSNIKSEKSIAAQTPLPSLATVLSTLPSTPTTSAYLILSDGTTTAVMEKDRVTGTTRTSTSFITATNHDAAYEGVPGTHVAHAKHSAVGMQGLVDESLDRKGCVVASWKSAVRQYRQQRGKRRAPEDEVWITKEQLVEMVTDYPVTNECTHYAAVLDPRRGEVAWARCWETTAVPVYESSGAGSMVDGSDGEGGGRG</sequence>
<evidence type="ECO:0000313" key="5">
    <source>
        <dbReference type="Proteomes" id="UP000799750"/>
    </source>
</evidence>
<proteinExistence type="predicted"/>
<reference evidence="4" key="1">
    <citation type="journal article" date="2020" name="Stud. Mycol.">
        <title>101 Dothideomycetes genomes: a test case for predicting lifestyles and emergence of pathogens.</title>
        <authorList>
            <person name="Haridas S."/>
            <person name="Albert R."/>
            <person name="Binder M."/>
            <person name="Bloem J."/>
            <person name="Labutti K."/>
            <person name="Salamov A."/>
            <person name="Andreopoulos B."/>
            <person name="Baker S."/>
            <person name="Barry K."/>
            <person name="Bills G."/>
            <person name="Bluhm B."/>
            <person name="Cannon C."/>
            <person name="Castanera R."/>
            <person name="Culley D."/>
            <person name="Daum C."/>
            <person name="Ezra D."/>
            <person name="Gonzalez J."/>
            <person name="Henrissat B."/>
            <person name="Kuo A."/>
            <person name="Liang C."/>
            <person name="Lipzen A."/>
            <person name="Lutzoni F."/>
            <person name="Magnuson J."/>
            <person name="Mondo S."/>
            <person name="Nolan M."/>
            <person name="Ohm R."/>
            <person name="Pangilinan J."/>
            <person name="Park H.-J."/>
            <person name="Ramirez L."/>
            <person name="Alfaro M."/>
            <person name="Sun H."/>
            <person name="Tritt A."/>
            <person name="Yoshinaga Y."/>
            <person name="Zwiers L.-H."/>
            <person name="Turgeon B."/>
            <person name="Goodwin S."/>
            <person name="Spatafora J."/>
            <person name="Crous P."/>
            <person name="Grigoriev I."/>
        </authorList>
    </citation>
    <scope>NUCLEOTIDE SEQUENCE</scope>
    <source>
        <strain evidence="4">CBS 269.34</strain>
    </source>
</reference>
<dbReference type="Pfam" id="PF15508">
    <property type="entry name" value="NAAA-beta"/>
    <property type="match status" value="1"/>
</dbReference>
<dbReference type="InterPro" id="IPR029130">
    <property type="entry name" value="Acid_ceramidase_N"/>
</dbReference>
<accession>A0A6A6QI72</accession>
<evidence type="ECO:0000256" key="2">
    <source>
        <dbReference type="SAM" id="MobiDB-lite"/>
    </source>
</evidence>
<name>A0A6A6QI72_9PEZI</name>
<dbReference type="PANTHER" id="PTHR28583:SF1">
    <property type="entry name" value="ACID CERAMIDASE"/>
    <property type="match status" value="1"/>
</dbReference>
<dbReference type="GO" id="GO:0017040">
    <property type="term" value="F:N-acylsphingosine amidohydrolase activity"/>
    <property type="evidence" value="ECO:0007669"/>
    <property type="project" value="UniProtKB-EC"/>
</dbReference>
<evidence type="ECO:0000313" key="4">
    <source>
        <dbReference type="EMBL" id="KAF2492115.1"/>
    </source>
</evidence>
<feature type="domain" description="Acid ceramidase N-terminal" evidence="3">
    <location>
        <begin position="36"/>
        <end position="92"/>
    </location>
</feature>
<gene>
    <name evidence="4" type="ORF">BU16DRAFT_467798</name>
</gene>
<evidence type="ECO:0000256" key="1">
    <source>
        <dbReference type="ARBA" id="ARBA00011891"/>
    </source>
</evidence>